<name>A0ABU0JZD6_9BACL</name>
<accession>A0ABU0JZD6</accession>
<feature type="transmembrane region" description="Helical" evidence="1">
    <location>
        <begin position="47"/>
        <end position="66"/>
    </location>
</feature>
<evidence type="ECO:0000256" key="1">
    <source>
        <dbReference type="SAM" id="Phobius"/>
    </source>
</evidence>
<keyword evidence="1" id="KW-1133">Transmembrane helix</keyword>
<proteinExistence type="predicted"/>
<keyword evidence="3" id="KW-1185">Reference proteome</keyword>
<feature type="transmembrane region" description="Helical" evidence="1">
    <location>
        <begin position="7"/>
        <end position="27"/>
    </location>
</feature>
<keyword evidence="1" id="KW-0472">Membrane</keyword>
<dbReference type="Proteomes" id="UP001226720">
    <property type="component" value="Unassembled WGS sequence"/>
</dbReference>
<organism evidence="2 3">
    <name type="scientific">Guptibacillus hwajinpoensis</name>
    <dbReference type="NCBI Taxonomy" id="208199"/>
    <lineage>
        <taxon>Bacteria</taxon>
        <taxon>Bacillati</taxon>
        <taxon>Bacillota</taxon>
        <taxon>Bacilli</taxon>
        <taxon>Bacillales</taxon>
        <taxon>Guptibacillaceae</taxon>
        <taxon>Guptibacillus</taxon>
    </lineage>
</organism>
<reference evidence="2" key="1">
    <citation type="submission" date="2023-07" db="EMBL/GenBank/DDBJ databases">
        <title>Genomic Encyclopedia of Type Strains, Phase IV (KMG-IV): sequencing the most valuable type-strain genomes for metagenomic binning, comparative biology and taxonomic classification.</title>
        <authorList>
            <person name="Goeker M."/>
        </authorList>
    </citation>
    <scope>NUCLEOTIDE SEQUENCE [LARGE SCALE GENOMIC DNA]</scope>
    <source>
        <strain evidence="2">JSM 076093</strain>
    </source>
</reference>
<comment type="caution">
    <text evidence="2">The sequence shown here is derived from an EMBL/GenBank/DDBJ whole genome shotgun (WGS) entry which is preliminary data.</text>
</comment>
<protein>
    <recommendedName>
        <fullName evidence="4">DUF1361 domain-containing protein</fullName>
    </recommendedName>
</protein>
<gene>
    <name evidence="2" type="ORF">QO000_001427</name>
</gene>
<sequence length="103" mass="12179">MQFLTMFCGITAVFLTINLLFSFLYIVSKTAGNGFYRWASHDDLDFWVIPSFPFFGLTHYVASKFYDRFNWFKARMMLTLFSFLLLTLDIIFFISFINLSEST</sequence>
<dbReference type="RefSeq" id="WP_301550258.1">
    <property type="nucleotide sequence ID" value="NZ_JAQRMZ010000001.1"/>
</dbReference>
<evidence type="ECO:0000313" key="2">
    <source>
        <dbReference type="EMBL" id="MDQ0482458.1"/>
    </source>
</evidence>
<feature type="transmembrane region" description="Helical" evidence="1">
    <location>
        <begin position="78"/>
        <end position="97"/>
    </location>
</feature>
<evidence type="ECO:0008006" key="4">
    <source>
        <dbReference type="Google" id="ProtNLM"/>
    </source>
</evidence>
<dbReference type="GeneID" id="301325478"/>
<dbReference type="EMBL" id="JAUSWM010000002">
    <property type="protein sequence ID" value="MDQ0482458.1"/>
    <property type="molecule type" value="Genomic_DNA"/>
</dbReference>
<evidence type="ECO:0000313" key="3">
    <source>
        <dbReference type="Proteomes" id="UP001226720"/>
    </source>
</evidence>
<keyword evidence="1" id="KW-0812">Transmembrane</keyword>